<reference evidence="6" key="1">
    <citation type="submission" date="2017-05" db="EMBL/GenBank/DDBJ databases">
        <title>Complete and WGS of Bordetella genogroups.</title>
        <authorList>
            <person name="Spilker T."/>
            <person name="Lipuma J."/>
        </authorList>
    </citation>
    <scope>NUCLEOTIDE SEQUENCE</scope>
    <source>
        <strain evidence="6">AU21707</strain>
    </source>
</reference>
<dbReference type="InterPro" id="IPR005119">
    <property type="entry name" value="LysR_subst-bd"/>
</dbReference>
<evidence type="ECO:0000313" key="7">
    <source>
        <dbReference type="Proteomes" id="UP000216857"/>
    </source>
</evidence>
<evidence type="ECO:0000256" key="3">
    <source>
        <dbReference type="ARBA" id="ARBA00023125"/>
    </source>
</evidence>
<name>A0A261RQD6_9BORD</name>
<comment type="caution">
    <text evidence="6">The sequence shown here is derived from an EMBL/GenBank/DDBJ whole genome shotgun (WGS) entry which is preliminary data.</text>
</comment>
<dbReference type="Pfam" id="PF00126">
    <property type="entry name" value="HTH_1"/>
    <property type="match status" value="1"/>
</dbReference>
<dbReference type="OrthoDB" id="9785974at2"/>
<dbReference type="InterPro" id="IPR050950">
    <property type="entry name" value="HTH-type_LysR_regulators"/>
</dbReference>
<keyword evidence="4" id="KW-0804">Transcription</keyword>
<evidence type="ECO:0000313" key="6">
    <source>
        <dbReference type="EMBL" id="OZI26882.1"/>
    </source>
</evidence>
<dbReference type="PANTHER" id="PTHR30419:SF2">
    <property type="entry name" value="LYSR FAMILY TRANSCRIPTIONAL REGULATOR"/>
    <property type="match status" value="1"/>
</dbReference>
<dbReference type="GO" id="GO:0003700">
    <property type="term" value="F:DNA-binding transcription factor activity"/>
    <property type="evidence" value="ECO:0007669"/>
    <property type="project" value="InterPro"/>
</dbReference>
<dbReference type="GO" id="GO:0005829">
    <property type="term" value="C:cytosol"/>
    <property type="evidence" value="ECO:0007669"/>
    <property type="project" value="TreeGrafter"/>
</dbReference>
<dbReference type="PANTHER" id="PTHR30419">
    <property type="entry name" value="HTH-TYPE TRANSCRIPTIONAL REGULATOR YBHD"/>
    <property type="match status" value="1"/>
</dbReference>
<organism evidence="6 7">
    <name type="scientific">Bordetella genomosp. 9</name>
    <dbReference type="NCBI Taxonomy" id="1416803"/>
    <lineage>
        <taxon>Bacteria</taxon>
        <taxon>Pseudomonadati</taxon>
        <taxon>Pseudomonadota</taxon>
        <taxon>Betaproteobacteria</taxon>
        <taxon>Burkholderiales</taxon>
        <taxon>Alcaligenaceae</taxon>
        <taxon>Bordetella</taxon>
    </lineage>
</organism>
<gene>
    <name evidence="6" type="ORF">CAL26_01840</name>
</gene>
<dbReference type="PROSITE" id="PS50931">
    <property type="entry name" value="HTH_LYSR"/>
    <property type="match status" value="1"/>
</dbReference>
<dbReference type="InterPro" id="IPR036388">
    <property type="entry name" value="WH-like_DNA-bd_sf"/>
</dbReference>
<dbReference type="InterPro" id="IPR000847">
    <property type="entry name" value="LysR_HTH_N"/>
</dbReference>
<protein>
    <submittedName>
        <fullName evidence="6">LysR family transcriptional regulator</fullName>
    </submittedName>
</protein>
<dbReference type="Gene3D" id="1.10.10.10">
    <property type="entry name" value="Winged helix-like DNA-binding domain superfamily/Winged helix DNA-binding domain"/>
    <property type="match status" value="1"/>
</dbReference>
<keyword evidence="2" id="KW-0805">Transcription regulation</keyword>
<dbReference type="Proteomes" id="UP000216857">
    <property type="component" value="Unassembled WGS sequence"/>
</dbReference>
<keyword evidence="3" id="KW-0238">DNA-binding</keyword>
<dbReference type="SUPFAM" id="SSF53850">
    <property type="entry name" value="Periplasmic binding protein-like II"/>
    <property type="match status" value="1"/>
</dbReference>
<evidence type="ECO:0000256" key="2">
    <source>
        <dbReference type="ARBA" id="ARBA00023015"/>
    </source>
</evidence>
<evidence type="ECO:0000259" key="5">
    <source>
        <dbReference type="PROSITE" id="PS50931"/>
    </source>
</evidence>
<dbReference type="GO" id="GO:0003677">
    <property type="term" value="F:DNA binding"/>
    <property type="evidence" value="ECO:0007669"/>
    <property type="project" value="UniProtKB-KW"/>
</dbReference>
<sequence>MHLDPTSLRLFISVIEEKTIAAAAEREHIAAAAVSKRMSELEEQLKTQLLVRTNKGIQPTNAGMALASMARRALRELDDIAVSMREYASGARGFIRVFANISALTQFLPGDLQSFSAAYPNIQLQLEEKISPAILKAVHENAADVGIFSGMPPGRDVEILPYRRDTLAVIAPAGHPLLARPDFRFADTLAYDFVGLHTGSAINQIVANAADRLELPLRVKVQVTGFDTLCFMVNAGLGLGVLPLGIATLYARIFDIGILRIQEPWARRELQICVRSFDALPTAAKLFVEHLTGKARPVADEADGTDDADPRA</sequence>
<accession>A0A261RQD6</accession>
<feature type="domain" description="HTH lysR-type" evidence="5">
    <location>
        <begin position="3"/>
        <end position="60"/>
    </location>
</feature>
<dbReference type="AlphaFoldDB" id="A0A261RQD6"/>
<dbReference type="STRING" id="1416803.CAL13_02170"/>
<dbReference type="Gene3D" id="3.40.190.290">
    <property type="match status" value="1"/>
</dbReference>
<keyword evidence="7" id="KW-1185">Reference proteome</keyword>
<dbReference type="InterPro" id="IPR036390">
    <property type="entry name" value="WH_DNA-bd_sf"/>
</dbReference>
<dbReference type="RefSeq" id="WP_094845970.1">
    <property type="nucleotide sequence ID" value="NZ_NEVJ01000001.1"/>
</dbReference>
<dbReference type="EMBL" id="NEVJ01000001">
    <property type="protein sequence ID" value="OZI26882.1"/>
    <property type="molecule type" value="Genomic_DNA"/>
</dbReference>
<dbReference type="CDD" id="cd08421">
    <property type="entry name" value="PBP2_LTTR_like_1"/>
    <property type="match status" value="1"/>
</dbReference>
<dbReference type="SUPFAM" id="SSF46785">
    <property type="entry name" value="Winged helix' DNA-binding domain"/>
    <property type="match status" value="1"/>
</dbReference>
<evidence type="ECO:0000256" key="4">
    <source>
        <dbReference type="ARBA" id="ARBA00023163"/>
    </source>
</evidence>
<evidence type="ECO:0000256" key="1">
    <source>
        <dbReference type="ARBA" id="ARBA00009437"/>
    </source>
</evidence>
<comment type="similarity">
    <text evidence="1">Belongs to the LysR transcriptional regulatory family.</text>
</comment>
<proteinExistence type="inferred from homology"/>
<dbReference type="Pfam" id="PF03466">
    <property type="entry name" value="LysR_substrate"/>
    <property type="match status" value="1"/>
</dbReference>